<protein>
    <recommendedName>
        <fullName evidence="3">VWFA domain-containing protein</fullName>
    </recommendedName>
</protein>
<comment type="caution">
    <text evidence="4">The sequence shown here is derived from an EMBL/GenBank/DDBJ whole genome shotgun (WGS) entry which is preliminary data.</text>
</comment>
<accession>A0A1B9Y2X0</accession>
<dbReference type="Gene3D" id="3.40.50.410">
    <property type="entry name" value="von Willebrand factor, type A domain"/>
    <property type="match status" value="1"/>
</dbReference>
<reference evidence="4 5" key="1">
    <citation type="submission" date="2016-06" db="EMBL/GenBank/DDBJ databases">
        <title>Draft Genome Sequence of Tenacibaculum soleae UCD-KL19.</title>
        <authorList>
            <person name="Eisen J.A."/>
            <person name="Coil D.A."/>
            <person name="Lujan K.M."/>
        </authorList>
    </citation>
    <scope>NUCLEOTIDE SEQUENCE [LARGE SCALE GENOMIC DNA]</scope>
    <source>
        <strain evidence="4 5">UCD-KL19</strain>
    </source>
</reference>
<feature type="signal peptide" evidence="2">
    <location>
        <begin position="1"/>
        <end position="22"/>
    </location>
</feature>
<feature type="region of interest" description="Disordered" evidence="1">
    <location>
        <begin position="335"/>
        <end position="354"/>
    </location>
</feature>
<dbReference type="SUPFAM" id="SSF53300">
    <property type="entry name" value="vWA-like"/>
    <property type="match status" value="1"/>
</dbReference>
<name>A0A1B9Y2X0_9FLAO</name>
<gene>
    <name evidence="4" type="ORF">BA195_05300</name>
</gene>
<dbReference type="SMART" id="SM00327">
    <property type="entry name" value="VWA"/>
    <property type="match status" value="1"/>
</dbReference>
<dbReference type="Proteomes" id="UP000093186">
    <property type="component" value="Unassembled WGS sequence"/>
</dbReference>
<feature type="compositionally biased region" description="Basic residues" evidence="1">
    <location>
        <begin position="335"/>
        <end position="347"/>
    </location>
</feature>
<evidence type="ECO:0000256" key="1">
    <source>
        <dbReference type="SAM" id="MobiDB-lite"/>
    </source>
</evidence>
<evidence type="ECO:0000259" key="3">
    <source>
        <dbReference type="PROSITE" id="PS50234"/>
    </source>
</evidence>
<dbReference type="CDD" id="cd00198">
    <property type="entry name" value="vWFA"/>
    <property type="match status" value="1"/>
</dbReference>
<dbReference type="PROSITE" id="PS50234">
    <property type="entry name" value="VWFA"/>
    <property type="match status" value="1"/>
</dbReference>
<dbReference type="InterPro" id="IPR036465">
    <property type="entry name" value="vWFA_dom_sf"/>
</dbReference>
<dbReference type="EMBL" id="MAKX01000001">
    <property type="protein sequence ID" value="OCK44106.1"/>
    <property type="molecule type" value="Genomic_DNA"/>
</dbReference>
<proteinExistence type="predicted"/>
<feature type="domain" description="VWFA" evidence="3">
    <location>
        <begin position="35"/>
        <end position="183"/>
    </location>
</feature>
<dbReference type="AlphaFoldDB" id="A0A1B9Y2X0"/>
<sequence>MKNYILKTVFIFTFLTSITSYATNPINKAKKQTTKVALLLDTSSSMDGLINQAKAQLWEIINELSHAKCEGKTPKLEIALYEYGNSRLSSKEGYIRQVLQFTSDLDAISEQLFSLTTNGGSEFCGQVIQTSLNELEWGDNKRDLKMIFIAGNEPFTQGKLNYKDAITNAKENDITVNTIFCGNYDQGVSGMWQDGAAYGGGDYMTINHNKNIVHIVTPYDNDIIILNKQLNKTYIHYGSVGHSKYTNQAKQDANAEVLDEVVVVKRAISKSSKLYNNAEWDLVDASKEKEIDYKKLKKSQLPKKLQGKSSEEIKKYVATKRKERAKIQEKIQHLNKKRKQYVAKKQHEKNSKNELENVMIKAIKKQAKKKKYSW</sequence>
<dbReference type="Pfam" id="PF00092">
    <property type="entry name" value="VWA"/>
    <property type="match status" value="1"/>
</dbReference>
<dbReference type="RefSeq" id="WP_068703159.1">
    <property type="nucleotide sequence ID" value="NZ_JAUOSW010000005.1"/>
</dbReference>
<keyword evidence="5" id="KW-1185">Reference proteome</keyword>
<feature type="chain" id="PRO_5008640124" description="VWFA domain-containing protein" evidence="2">
    <location>
        <begin position="23"/>
        <end position="374"/>
    </location>
</feature>
<dbReference type="OrthoDB" id="5827268at2"/>
<evidence type="ECO:0000313" key="4">
    <source>
        <dbReference type="EMBL" id="OCK44106.1"/>
    </source>
</evidence>
<organism evidence="4 5">
    <name type="scientific">Tenacibaculum soleae</name>
    <dbReference type="NCBI Taxonomy" id="447689"/>
    <lineage>
        <taxon>Bacteria</taxon>
        <taxon>Pseudomonadati</taxon>
        <taxon>Bacteroidota</taxon>
        <taxon>Flavobacteriia</taxon>
        <taxon>Flavobacteriales</taxon>
        <taxon>Flavobacteriaceae</taxon>
        <taxon>Tenacibaculum</taxon>
    </lineage>
</organism>
<evidence type="ECO:0000313" key="5">
    <source>
        <dbReference type="Proteomes" id="UP000093186"/>
    </source>
</evidence>
<dbReference type="STRING" id="447689.BA195_05300"/>
<evidence type="ECO:0000256" key="2">
    <source>
        <dbReference type="SAM" id="SignalP"/>
    </source>
</evidence>
<keyword evidence="2" id="KW-0732">Signal</keyword>
<dbReference type="InterPro" id="IPR002035">
    <property type="entry name" value="VWF_A"/>
</dbReference>